<gene>
    <name evidence="1" type="ORF">ABVT11_16480</name>
</gene>
<organism evidence="1 2">
    <name type="scientific">Uliginosibacterium paludis</name>
    <dbReference type="NCBI Taxonomy" id="1615952"/>
    <lineage>
        <taxon>Bacteria</taxon>
        <taxon>Pseudomonadati</taxon>
        <taxon>Pseudomonadota</taxon>
        <taxon>Betaproteobacteria</taxon>
        <taxon>Rhodocyclales</taxon>
        <taxon>Zoogloeaceae</taxon>
        <taxon>Uliginosibacterium</taxon>
    </lineage>
</organism>
<dbReference type="EMBL" id="JBEWLZ010000012">
    <property type="protein sequence ID" value="MET1491436.1"/>
    <property type="molecule type" value="Genomic_DNA"/>
</dbReference>
<accession>A0ABV2CU56</accession>
<proteinExistence type="predicted"/>
<protein>
    <submittedName>
        <fullName evidence="1">Uncharacterized protein</fullName>
    </submittedName>
</protein>
<dbReference type="RefSeq" id="WP_353978511.1">
    <property type="nucleotide sequence ID" value="NZ_JBEWLZ010000012.1"/>
</dbReference>
<dbReference type="Proteomes" id="UP001548590">
    <property type="component" value="Unassembled WGS sequence"/>
</dbReference>
<sequence>RFSAVSDLENPHQSWRSLWMSGGECWQVSERTGKRRIAQKWRKTLECVRKCRVRMLPRLGQALKPCSRAVPGDFLPRESTSIVEKPVDEWRTALASV</sequence>
<feature type="non-terminal residue" evidence="1">
    <location>
        <position position="1"/>
    </location>
</feature>
<comment type="caution">
    <text evidence="1">The sequence shown here is derived from an EMBL/GenBank/DDBJ whole genome shotgun (WGS) entry which is preliminary data.</text>
</comment>
<evidence type="ECO:0000313" key="2">
    <source>
        <dbReference type="Proteomes" id="UP001548590"/>
    </source>
</evidence>
<keyword evidence="2" id="KW-1185">Reference proteome</keyword>
<reference evidence="1 2" key="1">
    <citation type="submission" date="2024-07" db="EMBL/GenBank/DDBJ databases">
        <title>Uliginosibacterium paludis KCTC:42655.</title>
        <authorList>
            <person name="Kim M.K."/>
        </authorList>
    </citation>
    <scope>NUCLEOTIDE SEQUENCE [LARGE SCALE GENOMIC DNA]</scope>
    <source>
        <strain evidence="1 2">KCTC 42655</strain>
    </source>
</reference>
<name>A0ABV2CU56_9RHOO</name>
<evidence type="ECO:0000313" key="1">
    <source>
        <dbReference type="EMBL" id="MET1491436.1"/>
    </source>
</evidence>